<dbReference type="AlphaFoldDB" id="A0A2D3URE2"/>
<proteinExistence type="predicted"/>
<feature type="signal peptide" evidence="1">
    <location>
        <begin position="1"/>
        <end position="18"/>
    </location>
</feature>
<dbReference type="GeneID" id="35597141"/>
<feature type="chain" id="PRO_5013931506" evidence="1">
    <location>
        <begin position="19"/>
        <end position="86"/>
    </location>
</feature>
<dbReference type="Proteomes" id="UP000225277">
    <property type="component" value="Unassembled WGS sequence"/>
</dbReference>
<protein>
    <submittedName>
        <fullName evidence="2">Uncharacterized protein</fullName>
    </submittedName>
</protein>
<sequence length="86" mass="9002">MKFSISICLAALLTAATALPSSLQERECKTINGCNSCSVTPNTCPECIRCCFDTCSGGTDSPNFKACYERTCLNSPGGLGTSECTC</sequence>
<organism evidence="2 3">
    <name type="scientific">Ramularia collo-cygni</name>
    <dbReference type="NCBI Taxonomy" id="112498"/>
    <lineage>
        <taxon>Eukaryota</taxon>
        <taxon>Fungi</taxon>
        <taxon>Dikarya</taxon>
        <taxon>Ascomycota</taxon>
        <taxon>Pezizomycotina</taxon>
        <taxon>Dothideomycetes</taxon>
        <taxon>Dothideomycetidae</taxon>
        <taxon>Mycosphaerellales</taxon>
        <taxon>Mycosphaerellaceae</taxon>
        <taxon>Ramularia</taxon>
    </lineage>
</organism>
<evidence type="ECO:0000313" key="3">
    <source>
        <dbReference type="Proteomes" id="UP000225277"/>
    </source>
</evidence>
<evidence type="ECO:0000256" key="1">
    <source>
        <dbReference type="SAM" id="SignalP"/>
    </source>
</evidence>
<reference evidence="2 3" key="1">
    <citation type="submission" date="2016-03" db="EMBL/GenBank/DDBJ databases">
        <authorList>
            <person name="Ploux O."/>
        </authorList>
    </citation>
    <scope>NUCLEOTIDE SEQUENCE [LARGE SCALE GENOMIC DNA]</scope>
    <source>
        <strain evidence="2 3">URUG2</strain>
    </source>
</reference>
<accession>A0A2D3URE2</accession>
<evidence type="ECO:0000313" key="2">
    <source>
        <dbReference type="EMBL" id="CZT16075.1"/>
    </source>
</evidence>
<gene>
    <name evidence="2" type="ORF">RCC_01915</name>
</gene>
<name>A0A2D3URE2_9PEZI</name>
<dbReference type="RefSeq" id="XP_023622968.1">
    <property type="nucleotide sequence ID" value="XM_023767200.1"/>
</dbReference>
<keyword evidence="3" id="KW-1185">Reference proteome</keyword>
<keyword evidence="1" id="KW-0732">Signal</keyword>
<dbReference type="EMBL" id="FJUY01000002">
    <property type="protein sequence ID" value="CZT16075.1"/>
    <property type="molecule type" value="Genomic_DNA"/>
</dbReference>